<dbReference type="EMBL" id="BAAFRS010000209">
    <property type="protein sequence ID" value="GAB1224600.1"/>
    <property type="molecule type" value="Genomic_DNA"/>
</dbReference>
<name>A0ABQ0DP08_9EUKA</name>
<comment type="caution">
    <text evidence="1">The sequence shown here is derived from an EMBL/GenBank/DDBJ whole genome shotgun (WGS) entry which is preliminary data.</text>
</comment>
<dbReference type="Proteomes" id="UP001628156">
    <property type="component" value="Unassembled WGS sequence"/>
</dbReference>
<proteinExistence type="predicted"/>
<reference evidence="1 2" key="1">
    <citation type="journal article" date="2019" name="PLoS Negl. Trop. Dis.">
        <title>Whole genome sequencing of Entamoeba nuttalli reveals mammalian host-related molecular signatures and a novel octapeptide-repeat surface protein.</title>
        <authorList>
            <person name="Tanaka M."/>
            <person name="Makiuchi T."/>
            <person name="Komiyama T."/>
            <person name="Shiina T."/>
            <person name="Osaki K."/>
            <person name="Tachibana H."/>
        </authorList>
    </citation>
    <scope>NUCLEOTIDE SEQUENCE [LARGE SCALE GENOMIC DNA]</scope>
    <source>
        <strain evidence="1 2">P19-061405</strain>
    </source>
</reference>
<gene>
    <name evidence="1" type="ORF">ENUP19_0209G0019</name>
</gene>
<organism evidence="1 2">
    <name type="scientific">Entamoeba nuttalli</name>
    <dbReference type="NCBI Taxonomy" id="412467"/>
    <lineage>
        <taxon>Eukaryota</taxon>
        <taxon>Amoebozoa</taxon>
        <taxon>Evosea</taxon>
        <taxon>Archamoebae</taxon>
        <taxon>Mastigamoebida</taxon>
        <taxon>Entamoebidae</taxon>
        <taxon>Entamoeba</taxon>
    </lineage>
</organism>
<evidence type="ECO:0000313" key="1">
    <source>
        <dbReference type="EMBL" id="GAB1224600.1"/>
    </source>
</evidence>
<sequence>MSKAPTEIDAWINGTKLFPDNMVLQETFTKYFQPELQEYFHENKHSFGSLILENQKNVQQILKQLTIQPDNTKCQDSELESSVETITSIIKEEINKCHNQIEKLYELNIITENEYTEYCTYLNRMKEMNNESHENINGITKFEDDEKK</sequence>
<keyword evidence="2" id="KW-1185">Reference proteome</keyword>
<protein>
    <submittedName>
        <fullName evidence="1">Uncharacterized protein</fullName>
    </submittedName>
</protein>
<accession>A0ABQ0DP08</accession>
<evidence type="ECO:0000313" key="2">
    <source>
        <dbReference type="Proteomes" id="UP001628156"/>
    </source>
</evidence>